<accession>W1YIG8</accession>
<proteinExistence type="predicted"/>
<protein>
    <submittedName>
        <fullName evidence="2">Uncharacterized protein</fullName>
    </submittedName>
</protein>
<feature type="region of interest" description="Disordered" evidence="1">
    <location>
        <begin position="1"/>
        <end position="27"/>
    </location>
</feature>
<organism evidence="2">
    <name type="scientific">human gut metagenome</name>
    <dbReference type="NCBI Taxonomy" id="408170"/>
    <lineage>
        <taxon>unclassified sequences</taxon>
        <taxon>metagenomes</taxon>
        <taxon>organismal metagenomes</taxon>
    </lineage>
</organism>
<feature type="non-terminal residue" evidence="2">
    <location>
        <position position="27"/>
    </location>
</feature>
<comment type="caution">
    <text evidence="2">The sequence shown here is derived from an EMBL/GenBank/DDBJ whole genome shotgun (WGS) entry which is preliminary data.</text>
</comment>
<dbReference type="EMBL" id="AZMM01003872">
    <property type="protein sequence ID" value="ETJ42161.1"/>
    <property type="molecule type" value="Genomic_DNA"/>
</dbReference>
<feature type="compositionally biased region" description="Polar residues" evidence="1">
    <location>
        <begin position="15"/>
        <end position="27"/>
    </location>
</feature>
<evidence type="ECO:0000313" key="2">
    <source>
        <dbReference type="EMBL" id="ETJ42161.1"/>
    </source>
</evidence>
<sequence length="27" mass="2521">MAAISLGAAAPPAQQEGSGEQSTTCSG</sequence>
<evidence type="ECO:0000256" key="1">
    <source>
        <dbReference type="SAM" id="MobiDB-lite"/>
    </source>
</evidence>
<reference evidence="2" key="1">
    <citation type="submission" date="2013-12" db="EMBL/GenBank/DDBJ databases">
        <title>A Varibaculum cambriense genome reconstructed from a premature infant gut community with otherwise low bacterial novelty that shifts toward anaerobic metabolism during the third week of life.</title>
        <authorList>
            <person name="Brown C.T."/>
            <person name="Sharon I."/>
            <person name="Thomas B.C."/>
            <person name="Castelle C.J."/>
            <person name="Morowitz M.J."/>
            <person name="Banfield J.F."/>
        </authorList>
    </citation>
    <scope>NUCLEOTIDE SEQUENCE</scope>
</reference>
<name>W1YIG8_9ZZZZ</name>
<dbReference type="AlphaFoldDB" id="W1YIG8"/>
<gene>
    <name evidence="2" type="ORF">Q604_UNBC03872G0001</name>
</gene>